<keyword evidence="2" id="KW-1185">Reference proteome</keyword>
<protein>
    <submittedName>
        <fullName evidence="1">Uncharacterized protein</fullName>
    </submittedName>
</protein>
<dbReference type="Proteomes" id="UP000018144">
    <property type="component" value="Unassembled WGS sequence"/>
</dbReference>
<sequence>MLRHLETLAQRIATPVKRSAHTTRSVTISVYRARSDLESR</sequence>
<reference evidence="1 2" key="1">
    <citation type="journal article" date="2013" name="PLoS Genet.">
        <title>The genome and development-dependent transcriptomes of Pyronema confluens: a window into fungal evolution.</title>
        <authorList>
            <person name="Traeger S."/>
            <person name="Altegoer F."/>
            <person name="Freitag M."/>
            <person name="Gabaldon T."/>
            <person name="Kempken F."/>
            <person name="Kumar A."/>
            <person name="Marcet-Houben M."/>
            <person name="Poggeler S."/>
            <person name="Stajich J.E."/>
            <person name="Nowrousian M."/>
        </authorList>
    </citation>
    <scope>NUCLEOTIDE SEQUENCE [LARGE SCALE GENOMIC DNA]</scope>
    <source>
        <strain evidence="2">CBS 100304</strain>
        <tissue evidence="1">Vegetative mycelium</tissue>
    </source>
</reference>
<gene>
    <name evidence="1" type="ORF">PCON_03815</name>
</gene>
<organism evidence="1 2">
    <name type="scientific">Pyronema omphalodes (strain CBS 100304)</name>
    <name type="common">Pyronema confluens</name>
    <dbReference type="NCBI Taxonomy" id="1076935"/>
    <lineage>
        <taxon>Eukaryota</taxon>
        <taxon>Fungi</taxon>
        <taxon>Dikarya</taxon>
        <taxon>Ascomycota</taxon>
        <taxon>Pezizomycotina</taxon>
        <taxon>Pezizomycetes</taxon>
        <taxon>Pezizales</taxon>
        <taxon>Pyronemataceae</taxon>
        <taxon>Pyronema</taxon>
    </lineage>
</organism>
<dbReference type="EMBL" id="HF935218">
    <property type="protein sequence ID" value="CCX04833.1"/>
    <property type="molecule type" value="Genomic_DNA"/>
</dbReference>
<name>U4KU92_PYROM</name>
<evidence type="ECO:0000313" key="1">
    <source>
        <dbReference type="EMBL" id="CCX04833.1"/>
    </source>
</evidence>
<dbReference type="AlphaFoldDB" id="U4KU92"/>
<accession>U4KU92</accession>
<evidence type="ECO:0000313" key="2">
    <source>
        <dbReference type="Proteomes" id="UP000018144"/>
    </source>
</evidence>
<proteinExistence type="predicted"/>